<reference evidence="4" key="2">
    <citation type="submission" date="2025-08" db="UniProtKB">
        <authorList>
            <consortium name="RefSeq"/>
        </authorList>
    </citation>
    <scope>IDENTIFICATION</scope>
    <source>
        <tissue evidence="4">Leaf</tissue>
    </source>
</reference>
<evidence type="ECO:0000313" key="3">
    <source>
        <dbReference type="Proteomes" id="UP000694864"/>
    </source>
</evidence>
<dbReference type="PANTHER" id="PTHR12565:SF458">
    <property type="entry name" value="TRANSCRIPTION FACTOR BHLH49"/>
    <property type="match status" value="1"/>
</dbReference>
<dbReference type="Proteomes" id="UP000694864">
    <property type="component" value="Chromosome 7"/>
</dbReference>
<sequence>MLDEIVNYIQSLQRQVEFLSIKLATVNPQMDFNLEGLLAKDALQLRAGSSSTTPFPPKYVNGLSSFTTWIHATDPFQHRTDHKFTIVSYKWRIQATGNNWMGG</sequence>
<keyword evidence="3" id="KW-1185">Reference proteome</keyword>
<proteinExistence type="predicted"/>
<dbReference type="InterPro" id="IPR024097">
    <property type="entry name" value="bHLH_ZIP_TF"/>
</dbReference>
<accession>A0ABM0SSH3</accession>
<dbReference type="PANTHER" id="PTHR12565">
    <property type="entry name" value="STEROL REGULATORY ELEMENT-BINDING PROTEIN"/>
    <property type="match status" value="1"/>
</dbReference>
<dbReference type="GeneID" id="104701505"/>
<evidence type="ECO:0000256" key="2">
    <source>
        <dbReference type="ARBA" id="ARBA00023242"/>
    </source>
</evidence>
<dbReference type="RefSeq" id="XP_010415502.1">
    <property type="nucleotide sequence ID" value="XM_010417200.2"/>
</dbReference>
<comment type="subcellular location">
    <subcellularLocation>
        <location evidence="1">Nucleus</location>
    </subcellularLocation>
</comment>
<name>A0ABM0SSH3_CAMSA</name>
<reference evidence="3" key="1">
    <citation type="journal article" date="2014" name="Nat. Commun.">
        <title>The emerging biofuel crop Camelina sativa retains a highly undifferentiated hexaploid genome structure.</title>
        <authorList>
            <person name="Kagale S."/>
            <person name="Koh C."/>
            <person name="Nixon J."/>
            <person name="Bollina V."/>
            <person name="Clarke W.E."/>
            <person name="Tuteja R."/>
            <person name="Spillane C."/>
            <person name="Robinson S.J."/>
            <person name="Links M.G."/>
            <person name="Clarke C."/>
            <person name="Higgins E.E."/>
            <person name="Huebert T."/>
            <person name="Sharpe A.G."/>
            <person name="Parkin I.A."/>
        </authorList>
    </citation>
    <scope>NUCLEOTIDE SEQUENCE [LARGE SCALE GENOMIC DNA]</scope>
    <source>
        <strain evidence="3">cv. DH55</strain>
    </source>
</reference>
<evidence type="ECO:0000256" key="1">
    <source>
        <dbReference type="ARBA" id="ARBA00004123"/>
    </source>
</evidence>
<protein>
    <submittedName>
        <fullName evidence="4">Transcription factor bHLH49-like</fullName>
    </submittedName>
</protein>
<evidence type="ECO:0000313" key="4">
    <source>
        <dbReference type="RefSeq" id="XP_010415502.1"/>
    </source>
</evidence>
<organism evidence="3 4">
    <name type="scientific">Camelina sativa</name>
    <name type="common">False flax</name>
    <name type="synonym">Myagrum sativum</name>
    <dbReference type="NCBI Taxonomy" id="90675"/>
    <lineage>
        <taxon>Eukaryota</taxon>
        <taxon>Viridiplantae</taxon>
        <taxon>Streptophyta</taxon>
        <taxon>Embryophyta</taxon>
        <taxon>Tracheophyta</taxon>
        <taxon>Spermatophyta</taxon>
        <taxon>Magnoliopsida</taxon>
        <taxon>eudicotyledons</taxon>
        <taxon>Gunneridae</taxon>
        <taxon>Pentapetalae</taxon>
        <taxon>rosids</taxon>
        <taxon>malvids</taxon>
        <taxon>Brassicales</taxon>
        <taxon>Brassicaceae</taxon>
        <taxon>Camelineae</taxon>
        <taxon>Camelina</taxon>
    </lineage>
</organism>
<gene>
    <name evidence="4" type="primary">LOC104701505</name>
</gene>
<keyword evidence="2" id="KW-0539">Nucleus</keyword>